<protein>
    <recommendedName>
        <fullName evidence="4">HlyD family secretion protein</fullName>
    </recommendedName>
</protein>
<dbReference type="AlphaFoldDB" id="A0A1D7QMU7"/>
<proteinExistence type="predicted"/>
<feature type="transmembrane region" description="Helical" evidence="1">
    <location>
        <begin position="23"/>
        <end position="45"/>
    </location>
</feature>
<organism evidence="2 3">
    <name type="scientific">Pedobacter steynii</name>
    <dbReference type="NCBI Taxonomy" id="430522"/>
    <lineage>
        <taxon>Bacteria</taxon>
        <taxon>Pseudomonadati</taxon>
        <taxon>Bacteroidota</taxon>
        <taxon>Sphingobacteriia</taxon>
        <taxon>Sphingobacteriales</taxon>
        <taxon>Sphingobacteriaceae</taxon>
        <taxon>Pedobacter</taxon>
    </lineage>
</organism>
<sequence>MDEEIKLIQAKVNDIISRPSSWFFNWGIIVTFSTLALLVLVSFVIPYREQLSCKVIFNTRHELYAVKSPATGIIKNLTLNPKDKIENGRQLLVIQEYPSGKMIPLRAVVSGYYSRSKNEPQVNDRVHQHEILFNIAPDITDDNELYAVGYLDKFEISKLTIGNPVSLTVEEYNKQIEISGYISSISNYPAGSHRKYPFYIALNKKDIAYLQKSKAFYFNMSADARINYKNQKIARKVFDFLY</sequence>
<keyword evidence="1" id="KW-1133">Transmembrane helix</keyword>
<dbReference type="RefSeq" id="WP_069381654.1">
    <property type="nucleotide sequence ID" value="NZ_CP017141.1"/>
</dbReference>
<keyword evidence="1" id="KW-0812">Transmembrane</keyword>
<name>A0A1D7QMU7_9SPHI</name>
<dbReference type="Proteomes" id="UP000094313">
    <property type="component" value="Chromosome"/>
</dbReference>
<accession>A0A1D7QMU7</accession>
<evidence type="ECO:0008006" key="4">
    <source>
        <dbReference type="Google" id="ProtNLM"/>
    </source>
</evidence>
<evidence type="ECO:0000313" key="3">
    <source>
        <dbReference type="Proteomes" id="UP000094313"/>
    </source>
</evidence>
<dbReference type="EMBL" id="CP017141">
    <property type="protein sequence ID" value="AOM79992.1"/>
    <property type="molecule type" value="Genomic_DNA"/>
</dbReference>
<dbReference type="Gene3D" id="2.40.30.170">
    <property type="match status" value="1"/>
</dbReference>
<keyword evidence="1" id="KW-0472">Membrane</keyword>
<evidence type="ECO:0000256" key="1">
    <source>
        <dbReference type="SAM" id="Phobius"/>
    </source>
</evidence>
<evidence type="ECO:0000313" key="2">
    <source>
        <dbReference type="EMBL" id="AOM79992.1"/>
    </source>
</evidence>
<dbReference type="KEGG" id="psty:BFS30_24220"/>
<dbReference type="OrthoDB" id="7057889at2"/>
<keyword evidence="3" id="KW-1185">Reference proteome</keyword>
<reference evidence="2 3" key="1">
    <citation type="submission" date="2016-08" db="EMBL/GenBank/DDBJ databases">
        <authorList>
            <person name="Seilhamer J.J."/>
        </authorList>
    </citation>
    <scope>NUCLEOTIDE SEQUENCE [LARGE SCALE GENOMIC DNA]</scope>
    <source>
        <strain evidence="2 3">DX4</strain>
    </source>
</reference>
<gene>
    <name evidence="2" type="ORF">BFS30_24220</name>
</gene>